<evidence type="ECO:0000259" key="18">
    <source>
        <dbReference type="PROSITE" id="PS50927"/>
    </source>
</evidence>
<dbReference type="GO" id="GO:0005524">
    <property type="term" value="F:ATP binding"/>
    <property type="evidence" value="ECO:0007669"/>
    <property type="project" value="UniProtKB-UniRule"/>
</dbReference>
<keyword evidence="15" id="KW-1133">Transmembrane helix</keyword>
<keyword evidence="3 13" id="KW-0723">Serine/threonine-protein kinase</keyword>
<keyword evidence="7 13" id="KW-0547">Nucleotide-binding</keyword>
<keyword evidence="15" id="KW-0812">Transmembrane</keyword>
<dbReference type="InterPro" id="IPR008271">
    <property type="entry name" value="Ser/Thr_kinase_AS"/>
</dbReference>
<dbReference type="PANTHER" id="PTHR27002">
    <property type="entry name" value="RECEPTOR-LIKE SERINE/THREONINE-PROTEIN KINASE SD1-8"/>
    <property type="match status" value="1"/>
</dbReference>
<dbReference type="SMART" id="SM00473">
    <property type="entry name" value="PAN_AP"/>
    <property type="match status" value="1"/>
</dbReference>
<sequence length="819" mass="92305">MDFSTLTLVFIVVCYFCHCLSTANDTITSGQFFRDPQTLISANGVFKLGFFSPQNSSFRYLGIWYLSDSNVMWVANRNQPLSNNSSGLVQISVHGNLVVLDSNKRVVWSSNVTHIATNSTAKLLETGNLVLIDSVTGQSIWESFQHPSHALVPSMKFGTNKRTGEKVRITSWRSPSDPSVGYYSATLEHPNTPEMFFWLNETQPYHRSGPWNNQIFIGSPEMSPGYLNGWSMMTDVEDETVYLSYNLPNQSYFGIMTLNPQGQIVCSWWNNEKLVQKMTMQRTVCDLYGYCGAFATCNLQSSPICSCLSGYGPKNVEEWNRKNWTSGCVRSEPLHCGERTNASEVSKDVFLKLENMKVPDFVHRSDSLEDECKAECLENCSCVAFAYDRGIGCMVWSGDLIDIQKFSSGGVDLYIREPPSEIEKHSDTRRKRRFIIPVGVGVPIGMLILAGCLYLSWKCTDKSTGKIYSQRQGRNQKQVKLNDELPLFSFEELVNATHNFHSANELGKGGFGSVYKGQLKEGAQIAVKRLSETSGQGLEECMNEVLVISKLQHRNLVKLLGCCIEQEEKMLVYEYMPNKSLDVILFDPVKKKDLDWPKRFNIIEGISRGLLYLHRDSRLKIVHRDLKVSNILLDEELNPKISDFGMARIFGGNDMQTNTRRVVGTFGYMSPEYVFRGLVSEKLDVFSFGVLLLEIISGRKISSYFGCDQSLSLLGFAWKLWNEKDIQSLIDPETCDPNNVNDIVRCVHIGLLCLQNLAKDRPSMATVVSMLNSEILNLPCPSHPAFVERQIASSAESFLQNNITHSINNVTVTVMMQGR</sequence>
<dbReference type="InterPro" id="IPR001245">
    <property type="entry name" value="Ser-Thr/Tyr_kinase_cat_dom"/>
</dbReference>
<dbReference type="InterPro" id="IPR003609">
    <property type="entry name" value="Pan_app"/>
</dbReference>
<dbReference type="EMBL" id="JAYMYR010000011">
    <property type="protein sequence ID" value="KAK7331842.1"/>
    <property type="molecule type" value="Genomic_DNA"/>
</dbReference>
<feature type="signal peptide" evidence="16">
    <location>
        <begin position="1"/>
        <end position="22"/>
    </location>
</feature>
<comment type="similarity">
    <text evidence="13">Belongs to the protein kinase superfamily. Ser/Thr protein kinase family.</text>
</comment>
<dbReference type="Proteomes" id="UP001374584">
    <property type="component" value="Unassembled WGS sequence"/>
</dbReference>
<evidence type="ECO:0000256" key="7">
    <source>
        <dbReference type="ARBA" id="ARBA00022741"/>
    </source>
</evidence>
<dbReference type="InterPro" id="IPR024171">
    <property type="entry name" value="SRK-like_kinase"/>
</dbReference>
<proteinExistence type="inferred from homology"/>
<evidence type="ECO:0000256" key="1">
    <source>
        <dbReference type="ARBA" id="ARBA00004251"/>
    </source>
</evidence>
<dbReference type="Pfam" id="PF08276">
    <property type="entry name" value="PAN_2"/>
    <property type="match status" value="1"/>
</dbReference>
<dbReference type="InterPro" id="IPR000719">
    <property type="entry name" value="Prot_kinase_dom"/>
</dbReference>
<dbReference type="PROSITE" id="PS50927">
    <property type="entry name" value="BULB_LECTIN"/>
    <property type="match status" value="1"/>
</dbReference>
<keyword evidence="21" id="KW-1185">Reference proteome</keyword>
<reference evidence="20 21" key="1">
    <citation type="submission" date="2024-01" db="EMBL/GenBank/DDBJ databases">
        <title>The genomes of 5 underutilized Papilionoideae crops provide insights into root nodulation and disease resistanc.</title>
        <authorList>
            <person name="Jiang F."/>
        </authorList>
    </citation>
    <scope>NUCLEOTIDE SEQUENCE [LARGE SCALE GENOMIC DNA]</scope>
    <source>
        <strain evidence="20">JINMINGXINNONG_FW02</strain>
        <tissue evidence="20">Leaves</tissue>
    </source>
</reference>
<dbReference type="SUPFAM" id="SSF56112">
    <property type="entry name" value="Protein kinase-like (PK-like)"/>
    <property type="match status" value="1"/>
</dbReference>
<dbReference type="GO" id="GO:0045087">
    <property type="term" value="P:innate immune response"/>
    <property type="evidence" value="ECO:0007669"/>
    <property type="project" value="UniProtKB-ARBA"/>
</dbReference>
<dbReference type="Pfam" id="PF07714">
    <property type="entry name" value="PK_Tyr_Ser-Thr"/>
    <property type="match status" value="1"/>
</dbReference>
<keyword evidence="11" id="KW-0675">Receptor</keyword>
<protein>
    <recommendedName>
        <fullName evidence="13">Receptor-like serine/threonine-protein kinase</fullName>
        <ecNumber evidence="13">2.7.11.1</ecNumber>
    </recommendedName>
</protein>
<keyword evidence="4 13" id="KW-0808">Transferase</keyword>
<feature type="chain" id="PRO_5042862560" description="Receptor-like serine/threonine-protein kinase" evidence="16">
    <location>
        <begin position="23"/>
        <end position="819"/>
    </location>
</feature>
<dbReference type="FunFam" id="3.30.200.20:FF:000418">
    <property type="entry name" value="G-type lectin S-receptor-like serine/threonine-protein kinase"/>
    <property type="match status" value="1"/>
</dbReference>
<evidence type="ECO:0000256" key="10">
    <source>
        <dbReference type="ARBA" id="ARBA00023157"/>
    </source>
</evidence>
<evidence type="ECO:0000256" key="12">
    <source>
        <dbReference type="ARBA" id="ARBA00023180"/>
    </source>
</evidence>
<dbReference type="Pfam" id="PF00954">
    <property type="entry name" value="S_locus_glycop"/>
    <property type="match status" value="1"/>
</dbReference>
<gene>
    <name evidence="20" type="ORF">VNO80_28583</name>
</gene>
<comment type="subcellular location">
    <subcellularLocation>
        <location evidence="1">Cell membrane</location>
        <topology evidence="1">Single-pass type I membrane protein</topology>
    </subcellularLocation>
</comment>
<dbReference type="SUPFAM" id="SSF51110">
    <property type="entry name" value="alpha-D-mannose-specific plant lectins"/>
    <property type="match status" value="1"/>
</dbReference>
<feature type="binding site" evidence="14">
    <location>
        <position position="528"/>
    </location>
    <ligand>
        <name>ATP</name>
        <dbReference type="ChEBI" id="CHEBI:30616"/>
    </ligand>
</feature>
<organism evidence="20 21">
    <name type="scientific">Phaseolus coccineus</name>
    <name type="common">Scarlet runner bean</name>
    <name type="synonym">Phaseolus multiflorus</name>
    <dbReference type="NCBI Taxonomy" id="3886"/>
    <lineage>
        <taxon>Eukaryota</taxon>
        <taxon>Viridiplantae</taxon>
        <taxon>Streptophyta</taxon>
        <taxon>Embryophyta</taxon>
        <taxon>Tracheophyta</taxon>
        <taxon>Spermatophyta</taxon>
        <taxon>Magnoliopsida</taxon>
        <taxon>eudicotyledons</taxon>
        <taxon>Gunneridae</taxon>
        <taxon>Pentapetalae</taxon>
        <taxon>rosids</taxon>
        <taxon>fabids</taxon>
        <taxon>Fabales</taxon>
        <taxon>Fabaceae</taxon>
        <taxon>Papilionoideae</taxon>
        <taxon>50 kb inversion clade</taxon>
        <taxon>NPAAA clade</taxon>
        <taxon>indigoferoid/millettioid clade</taxon>
        <taxon>Phaseoleae</taxon>
        <taxon>Phaseolus</taxon>
    </lineage>
</organism>
<dbReference type="Gene3D" id="1.10.510.10">
    <property type="entry name" value="Transferase(Phosphotransferase) domain 1"/>
    <property type="match status" value="1"/>
</dbReference>
<evidence type="ECO:0000259" key="17">
    <source>
        <dbReference type="PROSITE" id="PS50011"/>
    </source>
</evidence>
<dbReference type="CDD" id="cd14066">
    <property type="entry name" value="STKc_IRAK"/>
    <property type="match status" value="1"/>
</dbReference>
<dbReference type="InterPro" id="IPR001480">
    <property type="entry name" value="Bulb-type_lectin_dom"/>
</dbReference>
<keyword evidence="12" id="KW-0325">Glycoprotein</keyword>
<dbReference type="SMART" id="SM00220">
    <property type="entry name" value="S_TKc"/>
    <property type="match status" value="1"/>
</dbReference>
<dbReference type="FunFam" id="2.90.10.10:FF:000001">
    <property type="entry name" value="G-type lectin S-receptor-like serine/threonine-protein kinase"/>
    <property type="match status" value="1"/>
</dbReference>
<dbReference type="SMART" id="SM00108">
    <property type="entry name" value="B_lectin"/>
    <property type="match status" value="1"/>
</dbReference>
<dbReference type="InterPro" id="IPR011009">
    <property type="entry name" value="Kinase-like_dom_sf"/>
</dbReference>
<evidence type="ECO:0000256" key="9">
    <source>
        <dbReference type="ARBA" id="ARBA00022840"/>
    </source>
</evidence>
<dbReference type="GO" id="GO:0030246">
    <property type="term" value="F:carbohydrate binding"/>
    <property type="evidence" value="ECO:0007669"/>
    <property type="project" value="UniProtKB-KW"/>
</dbReference>
<feature type="domain" description="Protein kinase" evidence="17">
    <location>
        <begin position="500"/>
        <end position="786"/>
    </location>
</feature>
<evidence type="ECO:0000256" key="2">
    <source>
        <dbReference type="ARBA" id="ARBA00022475"/>
    </source>
</evidence>
<dbReference type="PROSITE" id="PS00108">
    <property type="entry name" value="PROTEIN_KINASE_ST"/>
    <property type="match status" value="1"/>
</dbReference>
<keyword evidence="10" id="KW-1015">Disulfide bond</keyword>
<evidence type="ECO:0000256" key="11">
    <source>
        <dbReference type="ARBA" id="ARBA00023170"/>
    </source>
</evidence>
<keyword evidence="9 13" id="KW-0067">ATP-binding</keyword>
<comment type="catalytic activity">
    <reaction evidence="13">
        <text>L-threonyl-[protein] + ATP = O-phospho-L-threonyl-[protein] + ADP + H(+)</text>
        <dbReference type="Rhea" id="RHEA:46608"/>
        <dbReference type="Rhea" id="RHEA-COMP:11060"/>
        <dbReference type="Rhea" id="RHEA-COMP:11605"/>
        <dbReference type="ChEBI" id="CHEBI:15378"/>
        <dbReference type="ChEBI" id="CHEBI:30013"/>
        <dbReference type="ChEBI" id="CHEBI:30616"/>
        <dbReference type="ChEBI" id="CHEBI:61977"/>
        <dbReference type="ChEBI" id="CHEBI:456216"/>
        <dbReference type="EC" id="2.7.11.1"/>
    </reaction>
</comment>
<dbReference type="PROSITE" id="PS00107">
    <property type="entry name" value="PROTEIN_KINASE_ATP"/>
    <property type="match status" value="1"/>
</dbReference>
<dbReference type="Gene3D" id="2.90.10.10">
    <property type="entry name" value="Bulb-type lectin domain"/>
    <property type="match status" value="1"/>
</dbReference>
<keyword evidence="5 16" id="KW-0732">Signal</keyword>
<dbReference type="CDD" id="cd00028">
    <property type="entry name" value="B_lectin"/>
    <property type="match status" value="1"/>
</dbReference>
<dbReference type="PROSITE" id="PS50948">
    <property type="entry name" value="PAN"/>
    <property type="match status" value="1"/>
</dbReference>
<keyword evidence="6" id="KW-0430">Lectin</keyword>
<dbReference type="GO" id="GO:0005886">
    <property type="term" value="C:plasma membrane"/>
    <property type="evidence" value="ECO:0007669"/>
    <property type="project" value="UniProtKB-SubCell"/>
</dbReference>
<dbReference type="Pfam" id="PF01453">
    <property type="entry name" value="B_lectin"/>
    <property type="match status" value="1"/>
</dbReference>
<dbReference type="PIRSF" id="PIRSF000641">
    <property type="entry name" value="SRK"/>
    <property type="match status" value="1"/>
</dbReference>
<comment type="caution">
    <text evidence="20">The sequence shown here is derived from an EMBL/GenBank/DDBJ whole genome shotgun (WGS) entry which is preliminary data.</text>
</comment>
<dbReference type="EC" id="2.7.11.1" evidence="13"/>
<feature type="domain" description="Apple" evidence="19">
    <location>
        <begin position="336"/>
        <end position="418"/>
    </location>
</feature>
<dbReference type="InterPro" id="IPR036426">
    <property type="entry name" value="Bulb-type_lectin_dom_sf"/>
</dbReference>
<keyword evidence="15" id="KW-0472">Membrane</keyword>
<evidence type="ECO:0000256" key="4">
    <source>
        <dbReference type="ARBA" id="ARBA00022679"/>
    </source>
</evidence>
<dbReference type="InterPro" id="IPR017441">
    <property type="entry name" value="Protein_kinase_ATP_BS"/>
</dbReference>
<evidence type="ECO:0000259" key="19">
    <source>
        <dbReference type="PROSITE" id="PS50948"/>
    </source>
</evidence>
<evidence type="ECO:0000256" key="6">
    <source>
        <dbReference type="ARBA" id="ARBA00022734"/>
    </source>
</evidence>
<dbReference type="CDD" id="cd01098">
    <property type="entry name" value="PAN_AP_plant"/>
    <property type="match status" value="1"/>
</dbReference>
<dbReference type="FunFam" id="1.10.510.10:FF:000345">
    <property type="entry name" value="G-type lectin S-receptor-like serine/threonine-protein kinase"/>
    <property type="match status" value="1"/>
</dbReference>
<dbReference type="AlphaFoldDB" id="A0AAN9L9C1"/>
<accession>A0AAN9L9C1</accession>
<comment type="catalytic activity">
    <reaction evidence="13">
        <text>L-seryl-[protein] + ATP = O-phospho-L-seryl-[protein] + ADP + H(+)</text>
        <dbReference type="Rhea" id="RHEA:17989"/>
        <dbReference type="Rhea" id="RHEA-COMP:9863"/>
        <dbReference type="Rhea" id="RHEA-COMP:11604"/>
        <dbReference type="ChEBI" id="CHEBI:15378"/>
        <dbReference type="ChEBI" id="CHEBI:29999"/>
        <dbReference type="ChEBI" id="CHEBI:30616"/>
        <dbReference type="ChEBI" id="CHEBI:83421"/>
        <dbReference type="ChEBI" id="CHEBI:456216"/>
        <dbReference type="EC" id="2.7.11.1"/>
    </reaction>
</comment>
<feature type="transmembrane region" description="Helical" evidence="15">
    <location>
        <begin position="434"/>
        <end position="457"/>
    </location>
</feature>
<dbReference type="PROSITE" id="PS50011">
    <property type="entry name" value="PROTEIN_KINASE_DOM"/>
    <property type="match status" value="1"/>
</dbReference>
<keyword evidence="2" id="KW-1003">Cell membrane</keyword>
<feature type="domain" description="Bulb-type lectin" evidence="18">
    <location>
        <begin position="24"/>
        <end position="144"/>
    </location>
</feature>
<evidence type="ECO:0000256" key="14">
    <source>
        <dbReference type="PROSITE-ProRule" id="PRU10141"/>
    </source>
</evidence>
<evidence type="ECO:0000256" key="3">
    <source>
        <dbReference type="ARBA" id="ARBA00022527"/>
    </source>
</evidence>
<evidence type="ECO:0000256" key="8">
    <source>
        <dbReference type="ARBA" id="ARBA00022777"/>
    </source>
</evidence>
<dbReference type="Gene3D" id="3.30.200.20">
    <property type="entry name" value="Phosphorylase Kinase, domain 1"/>
    <property type="match status" value="1"/>
</dbReference>
<evidence type="ECO:0000313" key="20">
    <source>
        <dbReference type="EMBL" id="KAK7331842.1"/>
    </source>
</evidence>
<dbReference type="PANTHER" id="PTHR27002:SF1105">
    <property type="entry name" value="S-LOCUS LECTIN KINASE FAMILY PROTEIN"/>
    <property type="match status" value="1"/>
</dbReference>
<evidence type="ECO:0000256" key="15">
    <source>
        <dbReference type="SAM" id="Phobius"/>
    </source>
</evidence>
<evidence type="ECO:0000313" key="21">
    <source>
        <dbReference type="Proteomes" id="UP001374584"/>
    </source>
</evidence>
<evidence type="ECO:0000256" key="5">
    <source>
        <dbReference type="ARBA" id="ARBA00022729"/>
    </source>
</evidence>
<dbReference type="GO" id="GO:0048544">
    <property type="term" value="P:recognition of pollen"/>
    <property type="evidence" value="ECO:0007669"/>
    <property type="project" value="InterPro"/>
</dbReference>
<dbReference type="InterPro" id="IPR000858">
    <property type="entry name" value="S_locus_glycoprot_dom"/>
</dbReference>
<name>A0AAN9L9C1_PHACN</name>
<evidence type="ECO:0000256" key="13">
    <source>
        <dbReference type="PIRNR" id="PIRNR000641"/>
    </source>
</evidence>
<dbReference type="GO" id="GO:0004674">
    <property type="term" value="F:protein serine/threonine kinase activity"/>
    <property type="evidence" value="ECO:0007669"/>
    <property type="project" value="UniProtKB-KW"/>
</dbReference>
<keyword evidence="8 13" id="KW-0418">Kinase</keyword>
<evidence type="ECO:0000256" key="16">
    <source>
        <dbReference type="SAM" id="SignalP"/>
    </source>
</evidence>